<dbReference type="EMBL" id="LZEX01000034">
    <property type="protein sequence ID" value="OBU04738.1"/>
    <property type="molecule type" value="Genomic_DNA"/>
</dbReference>
<reference evidence="1 2" key="1">
    <citation type="submission" date="2016-06" db="EMBL/GenBank/DDBJ databases">
        <authorList>
            <person name="Kjaerup R.B."/>
            <person name="Dalgaard T.S."/>
            <person name="Juul-Madsen H.R."/>
        </authorList>
    </citation>
    <scope>NUCLEOTIDE SEQUENCE [LARGE SCALE GENOMIC DNA]</scope>
    <source>
        <strain evidence="1 2">GCSL-Mp3</strain>
    </source>
</reference>
<comment type="caution">
    <text evidence="1">The sequence shown here is derived from an EMBL/GenBank/DDBJ whole genome shotgun (WGS) entry which is preliminary data.</text>
</comment>
<gene>
    <name evidence="1" type="ORF">AYY17_07470</name>
</gene>
<evidence type="ECO:0000313" key="2">
    <source>
        <dbReference type="Proteomes" id="UP000092247"/>
    </source>
</evidence>
<evidence type="ECO:0000313" key="1">
    <source>
        <dbReference type="EMBL" id="OBU04738.1"/>
    </source>
</evidence>
<sequence length="88" mass="9949">MVQIIRMEGSNAVLAWQKVSYEVSRNNYFAQLMKALKTVRNNLFHGGKECESGFEYSDRNMDLIRTGTAVINEMVASLGWSGDFSAQH</sequence>
<organism evidence="1 2">
    <name type="scientific">Morganella psychrotolerans</name>
    <dbReference type="NCBI Taxonomy" id="368603"/>
    <lineage>
        <taxon>Bacteria</taxon>
        <taxon>Pseudomonadati</taxon>
        <taxon>Pseudomonadota</taxon>
        <taxon>Gammaproteobacteria</taxon>
        <taxon>Enterobacterales</taxon>
        <taxon>Morganellaceae</taxon>
        <taxon>Morganella</taxon>
    </lineage>
</organism>
<protein>
    <submittedName>
        <fullName evidence="1">Uncharacterized protein</fullName>
    </submittedName>
</protein>
<dbReference type="Proteomes" id="UP000092247">
    <property type="component" value="Unassembled WGS sequence"/>
</dbReference>
<name>A0A1B8H6M8_9GAMM</name>
<dbReference type="AlphaFoldDB" id="A0A1B8H6M8"/>
<accession>A0A1B8H6M8</accession>
<proteinExistence type="predicted"/>